<dbReference type="AlphaFoldDB" id="A0AAE0K6Y6"/>
<comment type="caution">
    <text evidence="2">The sequence shown here is derived from an EMBL/GenBank/DDBJ whole genome shotgun (WGS) entry which is preliminary data.</text>
</comment>
<accession>A0AAE0K6Y6</accession>
<evidence type="ECO:0000256" key="1">
    <source>
        <dbReference type="SAM" id="MobiDB-lite"/>
    </source>
</evidence>
<gene>
    <name evidence="2" type="ORF">B0T24DRAFT_667941</name>
</gene>
<organism evidence="2 3">
    <name type="scientific">Lasiosphaeria ovina</name>
    <dbReference type="NCBI Taxonomy" id="92902"/>
    <lineage>
        <taxon>Eukaryota</taxon>
        <taxon>Fungi</taxon>
        <taxon>Dikarya</taxon>
        <taxon>Ascomycota</taxon>
        <taxon>Pezizomycotina</taxon>
        <taxon>Sordariomycetes</taxon>
        <taxon>Sordariomycetidae</taxon>
        <taxon>Sordariales</taxon>
        <taxon>Lasiosphaeriaceae</taxon>
        <taxon>Lasiosphaeria</taxon>
    </lineage>
</organism>
<reference evidence="2" key="2">
    <citation type="submission" date="2023-06" db="EMBL/GenBank/DDBJ databases">
        <authorList>
            <consortium name="Lawrence Berkeley National Laboratory"/>
            <person name="Haridas S."/>
            <person name="Hensen N."/>
            <person name="Bonometti L."/>
            <person name="Westerberg I."/>
            <person name="Brannstrom I.O."/>
            <person name="Guillou S."/>
            <person name="Cros-Aarteil S."/>
            <person name="Calhoun S."/>
            <person name="Kuo A."/>
            <person name="Mondo S."/>
            <person name="Pangilinan J."/>
            <person name="Riley R."/>
            <person name="Labutti K."/>
            <person name="Andreopoulos B."/>
            <person name="Lipzen A."/>
            <person name="Chen C."/>
            <person name="Yanf M."/>
            <person name="Daum C."/>
            <person name="Ng V."/>
            <person name="Clum A."/>
            <person name="Steindorff A."/>
            <person name="Ohm R."/>
            <person name="Martin F."/>
            <person name="Silar P."/>
            <person name="Natvig D."/>
            <person name="Lalanne C."/>
            <person name="Gautier V."/>
            <person name="Ament-Velasquez S.L."/>
            <person name="Kruys A."/>
            <person name="Hutchinson M.I."/>
            <person name="Powell A.J."/>
            <person name="Barry K."/>
            <person name="Miller A.N."/>
            <person name="Grigoriev I.V."/>
            <person name="Debuchy R."/>
            <person name="Gladieux P."/>
            <person name="Thoren M.H."/>
            <person name="Johannesson H."/>
        </authorList>
    </citation>
    <scope>NUCLEOTIDE SEQUENCE</scope>
    <source>
        <strain evidence="2">CBS 958.72</strain>
    </source>
</reference>
<evidence type="ECO:0000313" key="2">
    <source>
        <dbReference type="EMBL" id="KAK3371244.1"/>
    </source>
</evidence>
<dbReference type="Proteomes" id="UP001287356">
    <property type="component" value="Unassembled WGS sequence"/>
</dbReference>
<feature type="compositionally biased region" description="Basic and acidic residues" evidence="1">
    <location>
        <begin position="43"/>
        <end position="72"/>
    </location>
</feature>
<keyword evidence="3" id="KW-1185">Reference proteome</keyword>
<proteinExistence type="predicted"/>
<feature type="region of interest" description="Disordered" evidence="1">
    <location>
        <begin position="43"/>
        <end position="76"/>
    </location>
</feature>
<dbReference type="EMBL" id="JAULSN010000005">
    <property type="protein sequence ID" value="KAK3371244.1"/>
    <property type="molecule type" value="Genomic_DNA"/>
</dbReference>
<reference evidence="2" key="1">
    <citation type="journal article" date="2023" name="Mol. Phylogenet. Evol.">
        <title>Genome-scale phylogeny and comparative genomics of the fungal order Sordariales.</title>
        <authorList>
            <person name="Hensen N."/>
            <person name="Bonometti L."/>
            <person name="Westerberg I."/>
            <person name="Brannstrom I.O."/>
            <person name="Guillou S."/>
            <person name="Cros-Aarteil S."/>
            <person name="Calhoun S."/>
            <person name="Haridas S."/>
            <person name="Kuo A."/>
            <person name="Mondo S."/>
            <person name="Pangilinan J."/>
            <person name="Riley R."/>
            <person name="LaButti K."/>
            <person name="Andreopoulos B."/>
            <person name="Lipzen A."/>
            <person name="Chen C."/>
            <person name="Yan M."/>
            <person name="Daum C."/>
            <person name="Ng V."/>
            <person name="Clum A."/>
            <person name="Steindorff A."/>
            <person name="Ohm R.A."/>
            <person name="Martin F."/>
            <person name="Silar P."/>
            <person name="Natvig D.O."/>
            <person name="Lalanne C."/>
            <person name="Gautier V."/>
            <person name="Ament-Velasquez S.L."/>
            <person name="Kruys A."/>
            <person name="Hutchinson M.I."/>
            <person name="Powell A.J."/>
            <person name="Barry K."/>
            <person name="Miller A.N."/>
            <person name="Grigoriev I.V."/>
            <person name="Debuchy R."/>
            <person name="Gladieux P."/>
            <person name="Hiltunen Thoren M."/>
            <person name="Johannesson H."/>
        </authorList>
    </citation>
    <scope>NUCLEOTIDE SEQUENCE</scope>
    <source>
        <strain evidence="2">CBS 958.72</strain>
    </source>
</reference>
<evidence type="ECO:0000313" key="3">
    <source>
        <dbReference type="Proteomes" id="UP001287356"/>
    </source>
</evidence>
<name>A0AAE0K6Y6_9PEZI</name>
<sequence length="208" mass="24029">MSRIYILHRCLTRKYANTQNLSNKGIHTTAIIKMDINKALRSQESERLKKKEGEKKKEEEKKEKETEKEKMEGNPPYSSIVSKNKFARLLPYCLTIDCELHEVSFLSVLAARVFGSCGVLYMVERYRDCHQFRNRSMPLYLLVVTSPPPPAARQHRPPSLARPTYRFRASRPRRRLTAVVVPEAGRRPANQAPVRHVVAELYHADVVT</sequence>
<protein>
    <submittedName>
        <fullName evidence="2">Uncharacterized protein</fullName>
    </submittedName>
</protein>